<gene>
    <name evidence="6" type="ORF">SAMN05660862_2482</name>
</gene>
<dbReference type="Gene3D" id="3.40.50.10420">
    <property type="entry name" value="NagB/RpiA/CoA transferase-like"/>
    <property type="match status" value="1"/>
</dbReference>
<dbReference type="PIRSF" id="PIRSF006806">
    <property type="entry name" value="FTHF_cligase"/>
    <property type="match status" value="1"/>
</dbReference>
<dbReference type="RefSeq" id="WP_085473389.1">
    <property type="nucleotide sequence ID" value="NZ_FXAU01000004.1"/>
</dbReference>
<dbReference type="NCBIfam" id="TIGR02727">
    <property type="entry name" value="MTHFS_bact"/>
    <property type="match status" value="1"/>
</dbReference>
<sequence>MDKAGLRIYYKKERQLMSADDFVSRSERVLAQLKKRSWNDVAYLHLYIPIQRMREIDTWPFMDWLRQHYPALKIVVSRSNPDDSSMSHYLFRERRALFENKWGILEPQEGESVDEKLIDAVIIPLLVADKAGNRVGYGKGFYDRFLAKCRPDCLKIGLSLFPPVEQIDDVNEYDVPLDVLITP</sequence>
<comment type="cofactor">
    <cofactor evidence="5">
        <name>Mg(2+)</name>
        <dbReference type="ChEBI" id="CHEBI:18420"/>
    </cofactor>
</comment>
<dbReference type="STRING" id="561061.SAMN05660862_2482"/>
<dbReference type="OrthoDB" id="9801938at2"/>
<feature type="binding site" evidence="4">
    <location>
        <position position="48"/>
    </location>
    <ligand>
        <name>substrate</name>
    </ligand>
</feature>
<dbReference type="GO" id="GO:0046872">
    <property type="term" value="F:metal ion binding"/>
    <property type="evidence" value="ECO:0007669"/>
    <property type="project" value="UniProtKB-KW"/>
</dbReference>
<keyword evidence="5" id="KW-0460">Magnesium</keyword>
<dbReference type="GO" id="GO:0035999">
    <property type="term" value="P:tetrahydrofolate interconversion"/>
    <property type="evidence" value="ECO:0007669"/>
    <property type="project" value="TreeGrafter"/>
</dbReference>
<name>A0A1X7K2T9_9SPHI</name>
<evidence type="ECO:0000256" key="1">
    <source>
        <dbReference type="ARBA" id="ARBA00010638"/>
    </source>
</evidence>
<comment type="similarity">
    <text evidence="1 5">Belongs to the 5-formyltetrahydrofolate cyclo-ligase family.</text>
</comment>
<feature type="binding site" evidence="4">
    <location>
        <begin position="3"/>
        <end position="7"/>
    </location>
    <ligand>
        <name>ATP</name>
        <dbReference type="ChEBI" id="CHEBI:30616"/>
    </ligand>
</feature>
<dbReference type="EMBL" id="FXAU01000004">
    <property type="protein sequence ID" value="SMG35130.1"/>
    <property type="molecule type" value="Genomic_DNA"/>
</dbReference>
<dbReference type="SUPFAM" id="SSF100950">
    <property type="entry name" value="NagB/RpiA/CoA transferase-like"/>
    <property type="match status" value="1"/>
</dbReference>
<proteinExistence type="inferred from homology"/>
<reference evidence="6 7" key="1">
    <citation type="submission" date="2017-04" db="EMBL/GenBank/DDBJ databases">
        <authorList>
            <person name="Afonso C.L."/>
            <person name="Miller P.J."/>
            <person name="Scott M.A."/>
            <person name="Spackman E."/>
            <person name="Goraichik I."/>
            <person name="Dimitrov K.M."/>
            <person name="Suarez D.L."/>
            <person name="Swayne D.E."/>
        </authorList>
    </citation>
    <scope>NUCLEOTIDE SEQUENCE [LARGE SCALE GENOMIC DNA]</scope>
    <source>
        <strain evidence="6 7">DSM 22418</strain>
    </source>
</reference>
<dbReference type="PANTHER" id="PTHR23407:SF1">
    <property type="entry name" value="5-FORMYLTETRAHYDROFOLATE CYCLO-LIGASE"/>
    <property type="match status" value="1"/>
</dbReference>
<keyword evidence="3 4" id="KW-0067">ATP-binding</keyword>
<organism evidence="6 7">
    <name type="scientific">Sphingobacterium psychroaquaticum</name>
    <dbReference type="NCBI Taxonomy" id="561061"/>
    <lineage>
        <taxon>Bacteria</taxon>
        <taxon>Pseudomonadati</taxon>
        <taxon>Bacteroidota</taxon>
        <taxon>Sphingobacteriia</taxon>
        <taxon>Sphingobacteriales</taxon>
        <taxon>Sphingobacteriaceae</taxon>
        <taxon>Sphingobacterium</taxon>
    </lineage>
</organism>
<evidence type="ECO:0000256" key="3">
    <source>
        <dbReference type="ARBA" id="ARBA00022840"/>
    </source>
</evidence>
<comment type="catalytic activity">
    <reaction evidence="5">
        <text>(6S)-5-formyl-5,6,7,8-tetrahydrofolate + ATP = (6R)-5,10-methenyltetrahydrofolate + ADP + phosphate</text>
        <dbReference type="Rhea" id="RHEA:10488"/>
        <dbReference type="ChEBI" id="CHEBI:30616"/>
        <dbReference type="ChEBI" id="CHEBI:43474"/>
        <dbReference type="ChEBI" id="CHEBI:57455"/>
        <dbReference type="ChEBI" id="CHEBI:57457"/>
        <dbReference type="ChEBI" id="CHEBI:456216"/>
        <dbReference type="EC" id="6.3.3.2"/>
    </reaction>
</comment>
<keyword evidence="5" id="KW-0479">Metal-binding</keyword>
<protein>
    <recommendedName>
        <fullName evidence="5">5-formyltetrahydrofolate cyclo-ligase</fullName>
        <ecNumber evidence="5">6.3.3.2</ecNumber>
    </recommendedName>
</protein>
<keyword evidence="6" id="KW-0436">Ligase</keyword>
<evidence type="ECO:0000256" key="2">
    <source>
        <dbReference type="ARBA" id="ARBA00022741"/>
    </source>
</evidence>
<dbReference type="Pfam" id="PF01812">
    <property type="entry name" value="5-FTHF_cyc-lig"/>
    <property type="match status" value="1"/>
</dbReference>
<evidence type="ECO:0000256" key="4">
    <source>
        <dbReference type="PIRSR" id="PIRSR006806-1"/>
    </source>
</evidence>
<feature type="binding site" evidence="4">
    <location>
        <begin position="134"/>
        <end position="142"/>
    </location>
    <ligand>
        <name>ATP</name>
        <dbReference type="ChEBI" id="CHEBI:30616"/>
    </ligand>
</feature>
<dbReference type="GO" id="GO:0030272">
    <property type="term" value="F:5-formyltetrahydrofolate cyclo-ligase activity"/>
    <property type="evidence" value="ECO:0007669"/>
    <property type="project" value="UniProtKB-EC"/>
</dbReference>
<evidence type="ECO:0000256" key="5">
    <source>
        <dbReference type="RuleBase" id="RU361279"/>
    </source>
</evidence>
<dbReference type="PANTHER" id="PTHR23407">
    <property type="entry name" value="ATPASE INHIBITOR/5-FORMYLTETRAHYDROFOLATE CYCLO-LIGASE"/>
    <property type="match status" value="1"/>
</dbReference>
<dbReference type="InterPro" id="IPR002698">
    <property type="entry name" value="FTHF_cligase"/>
</dbReference>
<dbReference type="AlphaFoldDB" id="A0A1X7K2T9"/>
<keyword evidence="2 4" id="KW-0547">Nucleotide-binding</keyword>
<dbReference type="GO" id="GO:0009396">
    <property type="term" value="P:folic acid-containing compound biosynthetic process"/>
    <property type="evidence" value="ECO:0007669"/>
    <property type="project" value="TreeGrafter"/>
</dbReference>
<feature type="binding site" evidence="4">
    <location>
        <position position="55"/>
    </location>
    <ligand>
        <name>substrate</name>
    </ligand>
</feature>
<dbReference type="EC" id="6.3.3.2" evidence="5"/>
<keyword evidence="7" id="KW-1185">Reference proteome</keyword>
<dbReference type="InterPro" id="IPR024185">
    <property type="entry name" value="FTHF_cligase-like_sf"/>
</dbReference>
<accession>A0A1X7K2T9</accession>
<dbReference type="GO" id="GO:0005524">
    <property type="term" value="F:ATP binding"/>
    <property type="evidence" value="ECO:0007669"/>
    <property type="project" value="UniProtKB-KW"/>
</dbReference>
<dbReference type="Proteomes" id="UP000192980">
    <property type="component" value="Unassembled WGS sequence"/>
</dbReference>
<evidence type="ECO:0000313" key="7">
    <source>
        <dbReference type="Proteomes" id="UP000192980"/>
    </source>
</evidence>
<evidence type="ECO:0000313" key="6">
    <source>
        <dbReference type="EMBL" id="SMG35130.1"/>
    </source>
</evidence>
<dbReference type="InterPro" id="IPR037171">
    <property type="entry name" value="NagB/RpiA_transferase-like"/>
</dbReference>